<dbReference type="Proteomes" id="UP000316096">
    <property type="component" value="Unassembled WGS sequence"/>
</dbReference>
<accession>A0A543CGB1</accession>
<protein>
    <submittedName>
        <fullName evidence="1">Uncharacterized protein</fullName>
    </submittedName>
</protein>
<dbReference type="AlphaFoldDB" id="A0A543CGB1"/>
<reference evidence="1 2" key="1">
    <citation type="submission" date="2019-06" db="EMBL/GenBank/DDBJ databases">
        <title>Sequencing the genomes of 1000 actinobacteria strains.</title>
        <authorList>
            <person name="Klenk H.-P."/>
        </authorList>
    </citation>
    <scope>NUCLEOTIDE SEQUENCE [LARGE SCALE GENOMIC DNA]</scope>
    <source>
        <strain evidence="1 2">DSM 102200</strain>
    </source>
</reference>
<evidence type="ECO:0000313" key="1">
    <source>
        <dbReference type="EMBL" id="TQL96040.1"/>
    </source>
</evidence>
<comment type="caution">
    <text evidence="1">The sequence shown here is derived from an EMBL/GenBank/DDBJ whole genome shotgun (WGS) entry which is preliminary data.</text>
</comment>
<proteinExistence type="predicted"/>
<sequence>MAAGRMSALSLPIESRSGAEFRAYARRTPVFTLSAGRVLVSLTLPERLRAEHVQFARMLAEQATAYAIEVERLYRNGGAARRAA</sequence>
<gene>
    <name evidence="1" type="ORF">FB559_1559</name>
</gene>
<name>A0A543CGB1_9ACTN</name>
<organism evidence="1 2">
    <name type="scientific">Actinoallomurus bryophytorum</name>
    <dbReference type="NCBI Taxonomy" id="1490222"/>
    <lineage>
        <taxon>Bacteria</taxon>
        <taxon>Bacillati</taxon>
        <taxon>Actinomycetota</taxon>
        <taxon>Actinomycetes</taxon>
        <taxon>Streptosporangiales</taxon>
        <taxon>Thermomonosporaceae</taxon>
        <taxon>Actinoallomurus</taxon>
    </lineage>
</organism>
<keyword evidence="2" id="KW-1185">Reference proteome</keyword>
<evidence type="ECO:0000313" key="2">
    <source>
        <dbReference type="Proteomes" id="UP000316096"/>
    </source>
</evidence>
<dbReference type="EMBL" id="VFOZ01000001">
    <property type="protein sequence ID" value="TQL96040.1"/>
    <property type="molecule type" value="Genomic_DNA"/>
</dbReference>